<dbReference type="InterPro" id="IPR039428">
    <property type="entry name" value="NUOK/Mnh_C1-like"/>
</dbReference>
<keyword evidence="9 19" id="KW-1278">Translocase</keyword>
<dbReference type="InterPro" id="IPR001133">
    <property type="entry name" value="NADH_UbQ_OxRdtase_chain4L/K"/>
</dbReference>
<protein>
    <recommendedName>
        <fullName evidence="4 19">NADH-ubiquinone oxidoreductase chain 4L</fullName>
        <ecNumber evidence="3 19">7.1.1.2</ecNumber>
    </recommendedName>
</protein>
<keyword evidence="7 19" id="KW-0812">Transmembrane</keyword>
<keyword evidence="12 19" id="KW-0520">NAD</keyword>
<evidence type="ECO:0000256" key="10">
    <source>
        <dbReference type="ARBA" id="ARBA00022982"/>
    </source>
</evidence>
<evidence type="ECO:0000256" key="5">
    <source>
        <dbReference type="ARBA" id="ARBA00022448"/>
    </source>
</evidence>
<evidence type="ECO:0000256" key="14">
    <source>
        <dbReference type="ARBA" id="ARBA00023128"/>
    </source>
</evidence>
<proteinExistence type="inferred from homology"/>
<dbReference type="GO" id="GO:0042773">
    <property type="term" value="P:ATP synthesis coupled electron transport"/>
    <property type="evidence" value="ECO:0007669"/>
    <property type="project" value="UniProtKB-UniRule"/>
</dbReference>
<name>A0A2D1WBB6_BRAVA</name>
<comment type="similarity">
    <text evidence="2 19">Belongs to the complex I subunit 4L family.</text>
</comment>
<dbReference type="Pfam" id="PF00420">
    <property type="entry name" value="Oxidored_q2"/>
    <property type="match status" value="1"/>
</dbReference>
<feature type="transmembrane region" description="Helical" evidence="19">
    <location>
        <begin position="5"/>
        <end position="22"/>
    </location>
</feature>
<evidence type="ECO:0000256" key="12">
    <source>
        <dbReference type="ARBA" id="ARBA00023027"/>
    </source>
</evidence>
<keyword evidence="15 19" id="KW-0472">Membrane</keyword>
<evidence type="ECO:0000256" key="2">
    <source>
        <dbReference type="ARBA" id="ARBA00010519"/>
    </source>
</evidence>
<evidence type="ECO:0000256" key="7">
    <source>
        <dbReference type="ARBA" id="ARBA00022692"/>
    </source>
</evidence>
<feature type="transmembrane region" description="Helical" evidence="19">
    <location>
        <begin position="61"/>
        <end position="81"/>
    </location>
</feature>
<keyword evidence="13 19" id="KW-0830">Ubiquinone</keyword>
<keyword evidence="10 19" id="KW-0249">Electron transport</keyword>
<evidence type="ECO:0000256" key="17">
    <source>
        <dbReference type="ARBA" id="ARBA00043911"/>
    </source>
</evidence>
<dbReference type="GO" id="GO:0005743">
    <property type="term" value="C:mitochondrial inner membrane"/>
    <property type="evidence" value="ECO:0007669"/>
    <property type="project" value="UniProtKB-SubCell"/>
</dbReference>
<evidence type="ECO:0000256" key="3">
    <source>
        <dbReference type="ARBA" id="ARBA00012944"/>
    </source>
</evidence>
<gene>
    <name evidence="20" type="primary">ND4L</name>
</gene>
<keyword evidence="11 19" id="KW-1133">Transmembrane helix</keyword>
<evidence type="ECO:0000256" key="18">
    <source>
        <dbReference type="ARBA" id="ARBA00048769"/>
    </source>
</evidence>
<comment type="catalytic activity">
    <reaction evidence="18">
        <text>a ubiquinone + NADH + 5 H(+)(in) = a ubiquinol + NAD(+) + 4 H(+)(out)</text>
        <dbReference type="Rhea" id="RHEA:29091"/>
        <dbReference type="Rhea" id="RHEA-COMP:9565"/>
        <dbReference type="Rhea" id="RHEA-COMP:9566"/>
        <dbReference type="ChEBI" id="CHEBI:15378"/>
        <dbReference type="ChEBI" id="CHEBI:16389"/>
        <dbReference type="ChEBI" id="CHEBI:17976"/>
        <dbReference type="ChEBI" id="CHEBI:57540"/>
        <dbReference type="ChEBI" id="CHEBI:57945"/>
        <dbReference type="EC" id="7.1.1.2"/>
    </reaction>
    <physiologicalReaction direction="left-to-right" evidence="18">
        <dbReference type="Rhea" id="RHEA:29092"/>
    </physiologicalReaction>
</comment>
<reference evidence="20" key="1">
    <citation type="journal article" date="2017" name="Mitochondrial DNA A DNA Mapp Seq Anal">
        <title>Mitogenomics phylogenetic relationships of thecurrent sloth's genera and species (Bradypodidaeand Megalonychidae).</title>
        <authorList>
            <person name="Ruiz-Garcia M."/>
        </authorList>
    </citation>
    <scope>NUCLEOTIDE SEQUENCE</scope>
</reference>
<geneLocation type="mitochondrion" evidence="20"/>
<evidence type="ECO:0000256" key="9">
    <source>
        <dbReference type="ARBA" id="ARBA00022967"/>
    </source>
</evidence>
<evidence type="ECO:0000256" key="19">
    <source>
        <dbReference type="RuleBase" id="RU004419"/>
    </source>
</evidence>
<evidence type="ECO:0000256" key="16">
    <source>
        <dbReference type="ARBA" id="ARBA00024376"/>
    </source>
</evidence>
<feature type="transmembrane region" description="Helical" evidence="19">
    <location>
        <begin position="28"/>
        <end position="49"/>
    </location>
</feature>
<dbReference type="PANTHER" id="PTHR11434">
    <property type="entry name" value="NADH-UBIQUINONE OXIDOREDUCTASE SUBUNIT ND4L"/>
    <property type="match status" value="1"/>
</dbReference>
<dbReference type="GO" id="GO:0045271">
    <property type="term" value="C:respiratory chain complex I"/>
    <property type="evidence" value="ECO:0007669"/>
    <property type="project" value="UniProtKB-ARBA"/>
</dbReference>
<dbReference type="PANTHER" id="PTHR11434:SF0">
    <property type="entry name" value="NADH-UBIQUINONE OXIDOREDUCTASE CHAIN 4L"/>
    <property type="match status" value="1"/>
</dbReference>
<keyword evidence="5 19" id="KW-0813">Transport</keyword>
<sequence length="98" mass="10817">MGFIYINIQLALTTALLGLLLFRSHMMWSLLCLEGLMLSLFIMSGLTTLGTHHTLSITKPIMLMVFAACETALGLALLLTFSNTYGSDYVQNLNLLQC</sequence>
<evidence type="ECO:0000313" key="20">
    <source>
        <dbReference type="EMBL" id="ATP84960.1"/>
    </source>
</evidence>
<evidence type="ECO:0000256" key="8">
    <source>
        <dbReference type="ARBA" id="ARBA00022792"/>
    </source>
</evidence>
<comment type="function">
    <text evidence="17">Core subunit of the mitochondrial membrane respiratory chain NADH dehydrogenase (Complex I) which catalyzes electron transfer from NADH through the respiratory chain, using ubiquinone as an electron acceptor. Part of the enzyme membrane arm which is embedded in the lipid bilayer and involved in proton translocation.</text>
</comment>
<evidence type="ECO:0000256" key="15">
    <source>
        <dbReference type="ARBA" id="ARBA00023136"/>
    </source>
</evidence>
<evidence type="ECO:0000256" key="1">
    <source>
        <dbReference type="ARBA" id="ARBA00004448"/>
    </source>
</evidence>
<keyword evidence="14 19" id="KW-0496">Mitochondrion</keyword>
<evidence type="ECO:0000256" key="4">
    <source>
        <dbReference type="ARBA" id="ARBA00016612"/>
    </source>
</evidence>
<evidence type="ECO:0000256" key="6">
    <source>
        <dbReference type="ARBA" id="ARBA00022660"/>
    </source>
</evidence>
<keyword evidence="6 19" id="KW-0679">Respiratory chain</keyword>
<dbReference type="GO" id="GO:0008137">
    <property type="term" value="F:NADH dehydrogenase (ubiquinone) activity"/>
    <property type="evidence" value="ECO:0007669"/>
    <property type="project" value="UniProtKB-EC"/>
</dbReference>
<dbReference type="EMBL" id="MF582358">
    <property type="protein sequence ID" value="ATP84965.1"/>
    <property type="molecule type" value="Genomic_DNA"/>
</dbReference>
<comment type="subunit">
    <text evidence="16">Core subunit of respiratory chain NADH dehydrogenase (Complex I) which is composed of 45 different subunits.</text>
</comment>
<keyword evidence="8 19" id="KW-0999">Mitochondrion inner membrane</keyword>
<comment type="subcellular location">
    <subcellularLocation>
        <location evidence="1 19">Mitochondrion inner membrane</location>
        <topology evidence="1 19">Multi-pass membrane protein</topology>
    </subcellularLocation>
</comment>
<dbReference type="EC" id="7.1.1.2" evidence="3 19"/>
<evidence type="ECO:0000256" key="13">
    <source>
        <dbReference type="ARBA" id="ARBA00023075"/>
    </source>
</evidence>
<dbReference type="EMBL" id="MF582357">
    <property type="protein sequence ID" value="ATP84960.1"/>
    <property type="molecule type" value="Genomic_DNA"/>
</dbReference>
<evidence type="ECO:0000256" key="11">
    <source>
        <dbReference type="ARBA" id="ARBA00022989"/>
    </source>
</evidence>
<organism evidence="20">
    <name type="scientific">Bradypus variegatus</name>
    <name type="common">Brown-throated three-toed sloth</name>
    <dbReference type="NCBI Taxonomy" id="9355"/>
    <lineage>
        <taxon>Eukaryota</taxon>
        <taxon>Metazoa</taxon>
        <taxon>Chordata</taxon>
        <taxon>Craniata</taxon>
        <taxon>Vertebrata</taxon>
        <taxon>Euteleostomi</taxon>
        <taxon>Mammalia</taxon>
        <taxon>Eutheria</taxon>
        <taxon>Xenarthra</taxon>
        <taxon>Pilosa</taxon>
        <taxon>Folivora</taxon>
        <taxon>Bradypodidae</taxon>
        <taxon>Bradypus</taxon>
    </lineage>
</organism>
<dbReference type="Gene3D" id="1.10.287.3510">
    <property type="match status" value="1"/>
</dbReference>
<dbReference type="GO" id="GO:0016651">
    <property type="term" value="F:oxidoreductase activity, acting on NAD(P)H"/>
    <property type="evidence" value="ECO:0007669"/>
    <property type="project" value="InterPro"/>
</dbReference>
<dbReference type="FunFam" id="1.10.287.3510:FF:000002">
    <property type="entry name" value="NADH-ubiquinone oxidoreductase chain 4L"/>
    <property type="match status" value="1"/>
</dbReference>
<dbReference type="AlphaFoldDB" id="A0A2D1WBB6"/>
<accession>A0A2D1WBB6</accession>